<evidence type="ECO:0000313" key="1">
    <source>
        <dbReference type="EMBL" id="SJZ68693.1"/>
    </source>
</evidence>
<accession>A0A1T4MP20</accession>
<evidence type="ECO:0000313" key="2">
    <source>
        <dbReference type="Proteomes" id="UP000189956"/>
    </source>
</evidence>
<protein>
    <submittedName>
        <fullName evidence="1">Uncharacterized protein</fullName>
    </submittedName>
</protein>
<sequence>MESSILERKVRKKTKKRFDYHCDMIFFAQKGFKAFVTYVAKPTSHGQVGAFLTFKLCPYRCSFSIKDYNRCQNSQGVCYKPKLFD</sequence>
<organism evidence="1 2">
    <name type="scientific">Porphyromonas cangingivalis</name>
    <dbReference type="NCBI Taxonomy" id="36874"/>
    <lineage>
        <taxon>Bacteria</taxon>
        <taxon>Pseudomonadati</taxon>
        <taxon>Bacteroidota</taxon>
        <taxon>Bacteroidia</taxon>
        <taxon>Bacteroidales</taxon>
        <taxon>Porphyromonadaceae</taxon>
        <taxon>Porphyromonas</taxon>
    </lineage>
</organism>
<name>A0A1T4MP20_PORCN</name>
<dbReference type="AlphaFoldDB" id="A0A1T4MP20"/>
<reference evidence="1 2" key="1">
    <citation type="submission" date="2017-02" db="EMBL/GenBank/DDBJ databases">
        <authorList>
            <person name="Peterson S.W."/>
        </authorList>
    </citation>
    <scope>NUCLEOTIDE SEQUENCE [LARGE SCALE GENOMIC DNA]</scope>
    <source>
        <strain evidence="1 2">ATCC 700135</strain>
    </source>
</reference>
<gene>
    <name evidence="1" type="ORF">SAMN02745205_01619</name>
</gene>
<dbReference type="EMBL" id="FUWL01000014">
    <property type="protein sequence ID" value="SJZ68693.1"/>
    <property type="molecule type" value="Genomic_DNA"/>
</dbReference>
<dbReference type="Proteomes" id="UP000189956">
    <property type="component" value="Unassembled WGS sequence"/>
</dbReference>
<proteinExistence type="predicted"/>